<protein>
    <submittedName>
        <fullName evidence="2">Uncharacterized protein</fullName>
    </submittedName>
</protein>
<dbReference type="AlphaFoldDB" id="A0A1R4FCM9"/>
<dbReference type="Proteomes" id="UP000195913">
    <property type="component" value="Unassembled WGS sequence"/>
</dbReference>
<organism evidence="2 3">
    <name type="scientific">Arthrobacter rhombi</name>
    <dbReference type="NCBI Taxonomy" id="71253"/>
    <lineage>
        <taxon>Bacteria</taxon>
        <taxon>Bacillati</taxon>
        <taxon>Actinomycetota</taxon>
        <taxon>Actinomycetes</taxon>
        <taxon>Micrococcales</taxon>
        <taxon>Micrococcaceae</taxon>
        <taxon>Arthrobacter</taxon>
    </lineage>
</organism>
<feature type="compositionally biased region" description="Low complexity" evidence="1">
    <location>
        <begin position="11"/>
        <end position="21"/>
    </location>
</feature>
<accession>A0A1R4FCM9</accession>
<evidence type="ECO:0000313" key="3">
    <source>
        <dbReference type="Proteomes" id="UP000195913"/>
    </source>
</evidence>
<gene>
    <name evidence="2" type="ORF">FM101_03365</name>
</gene>
<proteinExistence type="predicted"/>
<name>A0A1R4FCM9_9MICC</name>
<evidence type="ECO:0000313" key="2">
    <source>
        <dbReference type="EMBL" id="SJM53627.1"/>
    </source>
</evidence>
<feature type="region of interest" description="Disordered" evidence="1">
    <location>
        <begin position="1"/>
        <end position="21"/>
    </location>
</feature>
<keyword evidence="3" id="KW-1185">Reference proteome</keyword>
<evidence type="ECO:0000256" key="1">
    <source>
        <dbReference type="SAM" id="MobiDB-lite"/>
    </source>
</evidence>
<sequence>MAFSYHQTGQHAAAPGAAGHPCRGCPDGGTRGFGGCMEHSAA</sequence>
<dbReference type="EMBL" id="FUHW01000014">
    <property type="protein sequence ID" value="SJM53627.1"/>
    <property type="molecule type" value="Genomic_DNA"/>
</dbReference>
<feature type="compositionally biased region" description="Polar residues" evidence="1">
    <location>
        <begin position="1"/>
        <end position="10"/>
    </location>
</feature>
<reference evidence="2 3" key="1">
    <citation type="submission" date="2017-02" db="EMBL/GenBank/DDBJ databases">
        <authorList>
            <person name="Peterson S.W."/>
        </authorList>
    </citation>
    <scope>NUCLEOTIDE SEQUENCE [LARGE SCALE GENOMIC DNA]</scope>
    <source>
        <strain evidence="2 3">B Ar 00.02</strain>
    </source>
</reference>